<evidence type="ECO:0000256" key="3">
    <source>
        <dbReference type="ARBA" id="ARBA00023157"/>
    </source>
</evidence>
<dbReference type="Gene3D" id="3.40.250.10">
    <property type="entry name" value="Rhodanese-like domain"/>
    <property type="match status" value="1"/>
</dbReference>
<evidence type="ECO:0000313" key="9">
    <source>
        <dbReference type="Proteomes" id="UP001597545"/>
    </source>
</evidence>
<evidence type="ECO:0000256" key="5">
    <source>
        <dbReference type="SAM" id="Phobius"/>
    </source>
</evidence>
<keyword evidence="5" id="KW-1133">Transmembrane helix</keyword>
<dbReference type="RefSeq" id="WP_380902405.1">
    <property type="nucleotide sequence ID" value="NZ_JBHUEG010000007.1"/>
</dbReference>
<dbReference type="InterPro" id="IPR001763">
    <property type="entry name" value="Rhodanese-like_dom"/>
</dbReference>
<dbReference type="CDD" id="cd00158">
    <property type="entry name" value="RHOD"/>
    <property type="match status" value="1"/>
</dbReference>
<evidence type="ECO:0000259" key="6">
    <source>
        <dbReference type="PROSITE" id="PS50206"/>
    </source>
</evidence>
<dbReference type="Gene3D" id="3.40.30.10">
    <property type="entry name" value="Glutaredoxin"/>
    <property type="match status" value="1"/>
</dbReference>
<dbReference type="PANTHER" id="PTHR45663">
    <property type="entry name" value="GEO12009P1"/>
    <property type="match status" value="1"/>
</dbReference>
<dbReference type="EMBL" id="JBHULR010000003">
    <property type="protein sequence ID" value="MFD2547547.1"/>
    <property type="molecule type" value="Genomic_DNA"/>
</dbReference>
<dbReference type="PROSITE" id="PS00194">
    <property type="entry name" value="THIOREDOXIN_1"/>
    <property type="match status" value="1"/>
</dbReference>
<feature type="transmembrane region" description="Helical" evidence="5">
    <location>
        <begin position="39"/>
        <end position="60"/>
    </location>
</feature>
<dbReference type="PANTHER" id="PTHR45663:SF11">
    <property type="entry name" value="GEO12009P1"/>
    <property type="match status" value="1"/>
</dbReference>
<keyword evidence="9" id="KW-1185">Reference proteome</keyword>
<organism evidence="8 9">
    <name type="scientific">Sphingobacterium suaedae</name>
    <dbReference type="NCBI Taxonomy" id="1686402"/>
    <lineage>
        <taxon>Bacteria</taxon>
        <taxon>Pseudomonadati</taxon>
        <taxon>Bacteroidota</taxon>
        <taxon>Sphingobacteriia</taxon>
        <taxon>Sphingobacteriales</taxon>
        <taxon>Sphingobacteriaceae</taxon>
        <taxon>Sphingobacterium</taxon>
    </lineage>
</organism>
<dbReference type="Proteomes" id="UP001597545">
    <property type="component" value="Unassembled WGS sequence"/>
</dbReference>
<dbReference type="InterPro" id="IPR013766">
    <property type="entry name" value="Thioredoxin_domain"/>
</dbReference>
<feature type="domain" description="Thioredoxin" evidence="7">
    <location>
        <begin position="150"/>
        <end position="273"/>
    </location>
</feature>
<protein>
    <submittedName>
        <fullName evidence="8">Thioredoxin domain-containing protein</fullName>
    </submittedName>
</protein>
<name>A0ABW5KEY3_9SPHI</name>
<evidence type="ECO:0000256" key="2">
    <source>
        <dbReference type="ARBA" id="ARBA00022982"/>
    </source>
</evidence>
<comment type="caution">
    <text evidence="8">The sequence shown here is derived from an EMBL/GenBank/DDBJ whole genome shotgun (WGS) entry which is preliminary data.</text>
</comment>
<dbReference type="SUPFAM" id="SSF52833">
    <property type="entry name" value="Thioredoxin-like"/>
    <property type="match status" value="1"/>
</dbReference>
<evidence type="ECO:0000313" key="8">
    <source>
        <dbReference type="EMBL" id="MFD2547547.1"/>
    </source>
</evidence>
<dbReference type="Pfam" id="PF00085">
    <property type="entry name" value="Thioredoxin"/>
    <property type="match status" value="1"/>
</dbReference>
<dbReference type="PROSITE" id="PS50206">
    <property type="entry name" value="RHODANESE_3"/>
    <property type="match status" value="1"/>
</dbReference>
<sequence length="273" mass="31278">MFHEIDSDPIKIVRHDPLSFQLFSEFNFNTFQSEYVSLYMTRFGIIFLVVFNVIVVHLTLGQTKLKVSAFLDSIKQEKNILLDVRTPEEFAKGTLADATNVNWNDSLIFSEFVGQLRIDVPIYLFCLSGGRSAKAAAYLNERGFRVYELQGGLLKMRDQELGMANTGSDVEKTHFSLQDFQKLIQSQKRILIDFTADWCAPCQAIKPLLKKIEQDKTTNIRVHYMDADQHQDLLKQLKIGGIPRLQLYVHGKLVWDHTGAIDEAALQQAIRKH</sequence>
<keyword evidence="2" id="KW-0249">Electron transport</keyword>
<keyword evidence="5" id="KW-0472">Membrane</keyword>
<evidence type="ECO:0000259" key="7">
    <source>
        <dbReference type="PROSITE" id="PS51352"/>
    </source>
</evidence>
<dbReference type="SMART" id="SM00450">
    <property type="entry name" value="RHOD"/>
    <property type="match status" value="1"/>
</dbReference>
<dbReference type="InterPro" id="IPR017937">
    <property type="entry name" value="Thioredoxin_CS"/>
</dbReference>
<gene>
    <name evidence="8" type="ORF">ACFSR5_07815</name>
</gene>
<keyword evidence="1" id="KW-0813">Transport</keyword>
<proteinExistence type="predicted"/>
<accession>A0ABW5KEY3</accession>
<dbReference type="SUPFAM" id="SSF52821">
    <property type="entry name" value="Rhodanese/Cell cycle control phosphatase"/>
    <property type="match status" value="1"/>
</dbReference>
<reference evidence="9" key="1">
    <citation type="journal article" date="2019" name="Int. J. Syst. Evol. Microbiol.">
        <title>The Global Catalogue of Microorganisms (GCM) 10K type strain sequencing project: providing services to taxonomists for standard genome sequencing and annotation.</title>
        <authorList>
            <consortium name="The Broad Institute Genomics Platform"/>
            <consortium name="The Broad Institute Genome Sequencing Center for Infectious Disease"/>
            <person name="Wu L."/>
            <person name="Ma J."/>
        </authorList>
    </citation>
    <scope>NUCLEOTIDE SEQUENCE [LARGE SCALE GENOMIC DNA]</scope>
    <source>
        <strain evidence="9">KCTC 42662</strain>
    </source>
</reference>
<keyword evidence="5" id="KW-0812">Transmembrane</keyword>
<evidence type="ECO:0000256" key="1">
    <source>
        <dbReference type="ARBA" id="ARBA00022448"/>
    </source>
</evidence>
<dbReference type="CDD" id="cd02947">
    <property type="entry name" value="TRX_family"/>
    <property type="match status" value="1"/>
</dbReference>
<feature type="domain" description="Rhodanese" evidence="6">
    <location>
        <begin position="75"/>
        <end position="165"/>
    </location>
</feature>
<evidence type="ECO:0000256" key="4">
    <source>
        <dbReference type="ARBA" id="ARBA00023284"/>
    </source>
</evidence>
<keyword evidence="4" id="KW-0676">Redox-active center</keyword>
<dbReference type="Pfam" id="PF00581">
    <property type="entry name" value="Rhodanese"/>
    <property type="match status" value="1"/>
</dbReference>
<dbReference type="InterPro" id="IPR036873">
    <property type="entry name" value="Rhodanese-like_dom_sf"/>
</dbReference>
<keyword evidence="3" id="KW-1015">Disulfide bond</keyword>
<dbReference type="InterPro" id="IPR036249">
    <property type="entry name" value="Thioredoxin-like_sf"/>
</dbReference>
<dbReference type="PROSITE" id="PS51352">
    <property type="entry name" value="THIOREDOXIN_2"/>
    <property type="match status" value="1"/>
</dbReference>